<dbReference type="RefSeq" id="XP_026613353.1">
    <property type="nucleotide sequence ID" value="XM_026760660.1"/>
</dbReference>
<evidence type="ECO:0000313" key="2">
    <source>
        <dbReference type="EMBL" id="RHZ52632.1"/>
    </source>
</evidence>
<dbReference type="EMBL" id="NKHU02000133">
    <property type="protein sequence ID" value="RHZ52632.1"/>
    <property type="molecule type" value="Genomic_DNA"/>
</dbReference>
<organism evidence="2 3">
    <name type="scientific">Aspergillus thermomutatus</name>
    <name type="common">Neosartorya pseudofischeri</name>
    <dbReference type="NCBI Taxonomy" id="41047"/>
    <lineage>
        <taxon>Eukaryota</taxon>
        <taxon>Fungi</taxon>
        <taxon>Dikarya</taxon>
        <taxon>Ascomycota</taxon>
        <taxon>Pezizomycotina</taxon>
        <taxon>Eurotiomycetes</taxon>
        <taxon>Eurotiomycetidae</taxon>
        <taxon>Eurotiales</taxon>
        <taxon>Aspergillaceae</taxon>
        <taxon>Aspergillus</taxon>
        <taxon>Aspergillus subgen. Fumigati</taxon>
    </lineage>
</organism>
<accession>A0A397GNK6</accession>
<keyword evidence="1" id="KW-0732">Signal</keyword>
<dbReference type="AlphaFoldDB" id="A0A397GNK6"/>
<reference evidence="2" key="1">
    <citation type="submission" date="2018-08" db="EMBL/GenBank/DDBJ databases">
        <title>Draft genome sequence of azole-resistant Aspergillus thermomutatus (Neosartorya pseudofischeri) strain HMR AF 39, isolated from a human nasal aspirate.</title>
        <authorList>
            <person name="Parent-Michaud M."/>
            <person name="Dufresne P.J."/>
            <person name="Fournier E."/>
            <person name="Martineau C."/>
            <person name="Moreira S."/>
            <person name="Perkins V."/>
            <person name="De Repentigny L."/>
            <person name="Dufresne S.F."/>
        </authorList>
    </citation>
    <scope>NUCLEOTIDE SEQUENCE [LARGE SCALE GENOMIC DNA]</scope>
    <source>
        <strain evidence="2">HMR AF 39</strain>
    </source>
</reference>
<feature type="signal peptide" evidence="1">
    <location>
        <begin position="1"/>
        <end position="20"/>
    </location>
</feature>
<gene>
    <name evidence="2" type="ORF">CDV56_107041</name>
</gene>
<proteinExistence type="predicted"/>
<feature type="chain" id="PRO_5017389822" description="Ecp2 effector protein domain-containing protein" evidence="1">
    <location>
        <begin position="21"/>
        <end position="193"/>
    </location>
</feature>
<dbReference type="OrthoDB" id="5006988at2759"/>
<dbReference type="VEuPathDB" id="FungiDB:CDV56_107041"/>
<keyword evidence="3" id="KW-1185">Reference proteome</keyword>
<dbReference type="Proteomes" id="UP000215305">
    <property type="component" value="Unassembled WGS sequence"/>
</dbReference>
<protein>
    <recommendedName>
        <fullName evidence="4">Ecp2 effector protein domain-containing protein</fullName>
    </recommendedName>
</protein>
<evidence type="ECO:0000256" key="1">
    <source>
        <dbReference type="SAM" id="SignalP"/>
    </source>
</evidence>
<name>A0A397GNK6_ASPTH</name>
<sequence>MLATPIILLALATSAKLATSLRIPEGTLDGVYSVYINESGVEVHEPLFPGDVPAPTNSEEPEVDQLEARDITTVSYWCGCGITMNHGDCDAAVQALKNQFGSGQADIGAHLAWYSISGSVVAFACNREGGKAAGSAAKITGALQGITNKCGWYVPGTQHLYTGLFYTPYFGYMNYRPGLDFCTMSVSSGSHKC</sequence>
<comment type="caution">
    <text evidence="2">The sequence shown here is derived from an EMBL/GenBank/DDBJ whole genome shotgun (WGS) entry which is preliminary data.</text>
</comment>
<dbReference type="GeneID" id="38129015"/>
<evidence type="ECO:0008006" key="4">
    <source>
        <dbReference type="Google" id="ProtNLM"/>
    </source>
</evidence>
<evidence type="ECO:0000313" key="3">
    <source>
        <dbReference type="Proteomes" id="UP000215305"/>
    </source>
</evidence>
<dbReference type="STRING" id="41047.A0A397GNK6"/>